<organism evidence="2 3">
    <name type="scientific">Leptospira bouyouniensis</name>
    <dbReference type="NCBI Taxonomy" id="2484911"/>
    <lineage>
        <taxon>Bacteria</taxon>
        <taxon>Pseudomonadati</taxon>
        <taxon>Spirochaetota</taxon>
        <taxon>Spirochaetia</taxon>
        <taxon>Leptospirales</taxon>
        <taxon>Leptospiraceae</taxon>
        <taxon>Leptospira</taxon>
    </lineage>
</organism>
<evidence type="ECO:0000313" key="3">
    <source>
        <dbReference type="Proteomes" id="UP000297641"/>
    </source>
</evidence>
<keyword evidence="1" id="KW-1133">Transmembrane helix</keyword>
<gene>
    <name evidence="2" type="ORF">EHQ43_08370</name>
</gene>
<evidence type="ECO:0000313" key="2">
    <source>
        <dbReference type="EMBL" id="TGL06420.1"/>
    </source>
</evidence>
<evidence type="ECO:0000256" key="1">
    <source>
        <dbReference type="SAM" id="Phobius"/>
    </source>
</evidence>
<comment type="caution">
    <text evidence="2">The sequence shown here is derived from an EMBL/GenBank/DDBJ whole genome shotgun (WGS) entry which is preliminary data.</text>
</comment>
<reference evidence="2 3" key="1">
    <citation type="journal article" date="2019" name="PLoS Negl. Trop. Dis.">
        <title>Revisiting the worldwide diversity of Leptospira species in the environment.</title>
        <authorList>
            <person name="Vincent A.T."/>
            <person name="Schiettekatte O."/>
            <person name="Bourhy P."/>
            <person name="Veyrier F.J."/>
            <person name="Picardeau M."/>
        </authorList>
    </citation>
    <scope>NUCLEOTIDE SEQUENCE [LARGE SCALE GENOMIC DNA]</scope>
    <source>
        <strain evidence="2 3">201800273</strain>
    </source>
</reference>
<dbReference type="AlphaFoldDB" id="A0A7I0IPB1"/>
<name>A0A7I0IPB1_9LEPT</name>
<dbReference type="Proteomes" id="UP000297641">
    <property type="component" value="Unassembled WGS sequence"/>
</dbReference>
<dbReference type="EMBL" id="RQFT01000008">
    <property type="protein sequence ID" value="TGL06420.1"/>
    <property type="molecule type" value="Genomic_DNA"/>
</dbReference>
<protein>
    <recommendedName>
        <fullName evidence="4">DUF2029 domain-containing protein</fullName>
    </recommendedName>
</protein>
<feature type="transmembrane region" description="Helical" evidence="1">
    <location>
        <begin position="123"/>
        <end position="141"/>
    </location>
</feature>
<proteinExistence type="predicted"/>
<feature type="transmembrane region" description="Helical" evidence="1">
    <location>
        <begin position="335"/>
        <end position="354"/>
    </location>
</feature>
<feature type="transmembrane region" description="Helical" evidence="1">
    <location>
        <begin position="187"/>
        <end position="210"/>
    </location>
</feature>
<keyword evidence="1" id="KW-0812">Transmembrane</keyword>
<accession>A0A7I0IPB1</accession>
<sequence>MVPFLIYPFLLFFVVNGFNRQDSLSIFISTFVLVIYFYFLENKLEIFKNRFSIFISYQFILRFFVLGSNPSLSDDIYRYLFDAQLLLNGFSPYGLTPNDWVIKHPEYVSELNDLVTNMNSPDYVSVYPLLLLAVFMMGSILNSVLHTTYLGIQIIFLIIDGVNLYLVRKFYPKESFRFYWVYFANPIVLIEGLSQLHPEILIVPWILIIIHTSQVWKQGISFLVLSQLKINTIIFILGFSKKWRKVLLPTFVVLTVFVLWKLTVFSNLQTQTNRGIGLFFHSFRFSGIVEPFFYFPLEMIGYGYLSGFFSLSIFASIILFLIFQTSFMTLPIEKRLFLIYFLFLMFSPVIHSWYWILFVVLGMCCYISMFLQTLVVFIAMLSYLNYVSESYFYLNWVISLIGFGIYGIKEIDYLRKTTTAGECKNTISKIHW</sequence>
<feature type="transmembrane region" description="Helical" evidence="1">
    <location>
        <begin position="23"/>
        <end position="39"/>
    </location>
</feature>
<dbReference type="RefSeq" id="WP_135770750.1">
    <property type="nucleotide sequence ID" value="NZ_RQFT01000008.1"/>
</dbReference>
<keyword evidence="1" id="KW-0472">Membrane</keyword>
<evidence type="ECO:0008006" key="4">
    <source>
        <dbReference type="Google" id="ProtNLM"/>
    </source>
</evidence>
<feature type="transmembrane region" description="Helical" evidence="1">
    <location>
        <begin position="148"/>
        <end position="167"/>
    </location>
</feature>
<feature type="transmembrane region" description="Helical" evidence="1">
    <location>
        <begin position="360"/>
        <end position="384"/>
    </location>
</feature>
<feature type="transmembrane region" description="Helical" evidence="1">
    <location>
        <begin position="391"/>
        <end position="408"/>
    </location>
</feature>
<feature type="transmembrane region" description="Helical" evidence="1">
    <location>
        <begin position="301"/>
        <end position="323"/>
    </location>
</feature>
<feature type="transmembrane region" description="Helical" evidence="1">
    <location>
        <begin position="246"/>
        <end position="264"/>
    </location>
</feature>
<feature type="transmembrane region" description="Helical" evidence="1">
    <location>
        <begin position="222"/>
        <end position="240"/>
    </location>
</feature>